<keyword evidence="2" id="KW-1185">Reference proteome</keyword>
<gene>
    <name evidence="1" type="ORF">K3G42_032482</name>
</gene>
<evidence type="ECO:0000313" key="1">
    <source>
        <dbReference type="EMBL" id="KAH7993856.1"/>
    </source>
</evidence>
<organism evidence="1 2">
    <name type="scientific">Sphaerodactylus townsendi</name>
    <dbReference type="NCBI Taxonomy" id="933632"/>
    <lineage>
        <taxon>Eukaryota</taxon>
        <taxon>Metazoa</taxon>
        <taxon>Chordata</taxon>
        <taxon>Craniata</taxon>
        <taxon>Vertebrata</taxon>
        <taxon>Euteleostomi</taxon>
        <taxon>Lepidosauria</taxon>
        <taxon>Squamata</taxon>
        <taxon>Bifurcata</taxon>
        <taxon>Gekkota</taxon>
        <taxon>Sphaerodactylidae</taxon>
        <taxon>Sphaerodactylus</taxon>
    </lineage>
</organism>
<dbReference type="EMBL" id="CM037616">
    <property type="protein sequence ID" value="KAH7993856.1"/>
    <property type="molecule type" value="Genomic_DNA"/>
</dbReference>
<reference evidence="1" key="1">
    <citation type="submission" date="2021-08" db="EMBL/GenBank/DDBJ databases">
        <title>The first chromosome-level gecko genome reveals the dynamic sex chromosomes of Neotropical dwarf geckos (Sphaerodactylidae: Sphaerodactylus).</title>
        <authorList>
            <person name="Pinto B.J."/>
            <person name="Keating S.E."/>
            <person name="Gamble T."/>
        </authorList>
    </citation>
    <scope>NUCLEOTIDE SEQUENCE</scope>
    <source>
        <strain evidence="1">TG3544</strain>
    </source>
</reference>
<sequence>MDRAPPERYITTRQHVDYKPVMRKVTEEIGLSTIHGTADESLEHFLDRYLEDHPPGEYWQSTGARPKIADRAMPIWESLEFAGSQPRDRAESIARMREHVAEEEPCDCDDLGVRSGNQAEDLENIIWQRVQEWQQTHDSSRDVRLPGELEREKETLYRQLQQDRDKQEKELRHLAEQSRLELSREKRTLRAIRDQGEVDAVLQRAEQQRLQRDRQEIDQQRAVLACRERELLDLEARFRQSAEPRQVMQTGDPAPLRGQPAAAAQRPEQTYFRPAS</sequence>
<proteinExistence type="predicted"/>
<protein>
    <submittedName>
        <fullName evidence="1">Uncharacterized protein</fullName>
    </submittedName>
</protein>
<dbReference type="Proteomes" id="UP000827872">
    <property type="component" value="Linkage Group LG03"/>
</dbReference>
<name>A0ACB8EMC2_9SAUR</name>
<accession>A0ACB8EMC2</accession>
<comment type="caution">
    <text evidence="1">The sequence shown here is derived from an EMBL/GenBank/DDBJ whole genome shotgun (WGS) entry which is preliminary data.</text>
</comment>
<evidence type="ECO:0000313" key="2">
    <source>
        <dbReference type="Proteomes" id="UP000827872"/>
    </source>
</evidence>